<comment type="caution">
    <text evidence="1">The sequence shown here is derived from an EMBL/GenBank/DDBJ whole genome shotgun (WGS) entry which is preliminary data.</text>
</comment>
<reference evidence="1" key="1">
    <citation type="submission" date="2023-10" db="EMBL/GenBank/DDBJ databases">
        <authorList>
            <person name="Chen Y."/>
            <person name="Shah S."/>
            <person name="Dougan E. K."/>
            <person name="Thang M."/>
            <person name="Chan C."/>
        </authorList>
    </citation>
    <scope>NUCLEOTIDE SEQUENCE [LARGE SCALE GENOMIC DNA]</scope>
</reference>
<keyword evidence="2" id="KW-1185">Reference proteome</keyword>
<name>A0ABN9Y4C2_9DINO</name>
<dbReference type="Proteomes" id="UP001189429">
    <property type="component" value="Unassembled WGS sequence"/>
</dbReference>
<dbReference type="EMBL" id="CAUYUJ010021616">
    <property type="protein sequence ID" value="CAK0905905.1"/>
    <property type="molecule type" value="Genomic_DNA"/>
</dbReference>
<sequence length="109" mass="12155">MTGKEEQTVSKIEQLNFDRVYSVEEGEYDASVAERRGAEGPPRRGVARLLKLQKNQNYVVLRTGDDRGQFPESLVVFPQTALRSGCPRWAAPPLWLPLASVALLQACLL</sequence>
<proteinExistence type="predicted"/>
<organism evidence="1 2">
    <name type="scientific">Prorocentrum cordatum</name>
    <dbReference type="NCBI Taxonomy" id="2364126"/>
    <lineage>
        <taxon>Eukaryota</taxon>
        <taxon>Sar</taxon>
        <taxon>Alveolata</taxon>
        <taxon>Dinophyceae</taxon>
        <taxon>Prorocentrales</taxon>
        <taxon>Prorocentraceae</taxon>
        <taxon>Prorocentrum</taxon>
    </lineage>
</organism>
<accession>A0ABN9Y4C2</accession>
<evidence type="ECO:0000313" key="2">
    <source>
        <dbReference type="Proteomes" id="UP001189429"/>
    </source>
</evidence>
<evidence type="ECO:0000313" key="1">
    <source>
        <dbReference type="EMBL" id="CAK0905905.1"/>
    </source>
</evidence>
<protein>
    <submittedName>
        <fullName evidence="1">Uncharacterized protein</fullName>
    </submittedName>
</protein>
<gene>
    <name evidence="1" type="ORF">PCOR1329_LOCUS81439</name>
</gene>